<proteinExistence type="inferred from homology"/>
<evidence type="ECO:0000256" key="6">
    <source>
        <dbReference type="ARBA" id="ARBA00023002"/>
    </source>
</evidence>
<keyword evidence="5" id="KW-0049">Antioxidant</keyword>
<dbReference type="GO" id="GO:0045454">
    <property type="term" value="P:cell redox homeostasis"/>
    <property type="evidence" value="ECO:0007669"/>
    <property type="project" value="TreeGrafter"/>
</dbReference>
<dbReference type="InterPro" id="IPR050924">
    <property type="entry name" value="Peroxiredoxin_BCP/PrxQ"/>
</dbReference>
<dbReference type="NCBIfam" id="NF006960">
    <property type="entry name" value="PRK09437.1"/>
    <property type="match status" value="1"/>
</dbReference>
<comment type="similarity">
    <text evidence="10">Belongs to the peroxiredoxin family. BCP/PrxQ subfamily.</text>
</comment>
<evidence type="ECO:0000256" key="1">
    <source>
        <dbReference type="ARBA" id="ARBA00003330"/>
    </source>
</evidence>
<dbReference type="RefSeq" id="WP_047976360.1">
    <property type="nucleotide sequence ID" value="NZ_JWIZ01000017.1"/>
</dbReference>
<keyword evidence="15" id="KW-1185">Reference proteome</keyword>
<evidence type="ECO:0000256" key="7">
    <source>
        <dbReference type="ARBA" id="ARBA00023157"/>
    </source>
</evidence>
<evidence type="ECO:0000313" key="14">
    <source>
        <dbReference type="EMBL" id="KMK51958.1"/>
    </source>
</evidence>
<evidence type="ECO:0000256" key="5">
    <source>
        <dbReference type="ARBA" id="ARBA00022862"/>
    </source>
</evidence>
<dbReference type="GO" id="GO:0008379">
    <property type="term" value="F:thioredoxin peroxidase activity"/>
    <property type="evidence" value="ECO:0007669"/>
    <property type="project" value="TreeGrafter"/>
</dbReference>
<dbReference type="PANTHER" id="PTHR42801">
    <property type="entry name" value="THIOREDOXIN-DEPENDENT PEROXIDE REDUCTASE"/>
    <property type="match status" value="1"/>
</dbReference>
<keyword evidence="6" id="KW-0560">Oxidoreductase</keyword>
<dbReference type="EMBL" id="JWIZ01000017">
    <property type="protein sequence ID" value="KMK51958.1"/>
    <property type="molecule type" value="Genomic_DNA"/>
</dbReference>
<comment type="catalytic activity">
    <reaction evidence="12">
        <text>a hydroperoxide + [thioredoxin]-dithiol = an alcohol + [thioredoxin]-disulfide + H2O</text>
        <dbReference type="Rhea" id="RHEA:62620"/>
        <dbReference type="Rhea" id="RHEA-COMP:10698"/>
        <dbReference type="Rhea" id="RHEA-COMP:10700"/>
        <dbReference type="ChEBI" id="CHEBI:15377"/>
        <dbReference type="ChEBI" id="CHEBI:29950"/>
        <dbReference type="ChEBI" id="CHEBI:30879"/>
        <dbReference type="ChEBI" id="CHEBI:35924"/>
        <dbReference type="ChEBI" id="CHEBI:50058"/>
        <dbReference type="EC" id="1.11.1.24"/>
    </reaction>
</comment>
<accession>A0A0J5P6E9</accession>
<evidence type="ECO:0000256" key="3">
    <source>
        <dbReference type="ARBA" id="ARBA00013017"/>
    </source>
</evidence>
<evidence type="ECO:0000256" key="11">
    <source>
        <dbReference type="ARBA" id="ARBA00042639"/>
    </source>
</evidence>
<feature type="domain" description="Thioredoxin" evidence="13">
    <location>
        <begin position="4"/>
        <end position="154"/>
    </location>
</feature>
<dbReference type="InterPro" id="IPR036249">
    <property type="entry name" value="Thioredoxin-like_sf"/>
</dbReference>
<dbReference type="Proteomes" id="UP000036270">
    <property type="component" value="Unassembled WGS sequence"/>
</dbReference>
<dbReference type="CDD" id="cd03017">
    <property type="entry name" value="PRX_BCP"/>
    <property type="match status" value="1"/>
</dbReference>
<protein>
    <recommendedName>
        <fullName evidence="3">thioredoxin-dependent peroxiredoxin</fullName>
        <ecNumber evidence="3">1.11.1.24</ecNumber>
    </recommendedName>
    <alternativeName>
        <fullName evidence="9">Thioredoxin peroxidase</fullName>
    </alternativeName>
    <alternativeName>
        <fullName evidence="11">Thioredoxin-dependent peroxiredoxin Bcp</fullName>
    </alternativeName>
</protein>
<dbReference type="Gene3D" id="3.40.30.10">
    <property type="entry name" value="Glutaredoxin"/>
    <property type="match status" value="1"/>
</dbReference>
<dbReference type="FunFam" id="3.40.30.10:FF:000007">
    <property type="entry name" value="Thioredoxin-dependent thiol peroxidase"/>
    <property type="match status" value="1"/>
</dbReference>
<evidence type="ECO:0000256" key="12">
    <source>
        <dbReference type="ARBA" id="ARBA00049091"/>
    </source>
</evidence>
<keyword evidence="4" id="KW-0575">Peroxidase</keyword>
<dbReference type="EC" id="1.11.1.24" evidence="3"/>
<dbReference type="Pfam" id="PF00578">
    <property type="entry name" value="AhpC-TSA"/>
    <property type="match status" value="1"/>
</dbReference>
<comment type="caution">
    <text evidence="14">The sequence shown here is derived from an EMBL/GenBank/DDBJ whole genome shotgun (WGS) entry which is preliminary data.</text>
</comment>
<organism evidence="14 15">
    <name type="scientific">Muribacter muris</name>
    <dbReference type="NCBI Taxonomy" id="67855"/>
    <lineage>
        <taxon>Bacteria</taxon>
        <taxon>Pseudomonadati</taxon>
        <taxon>Pseudomonadota</taxon>
        <taxon>Gammaproteobacteria</taxon>
        <taxon>Pasteurellales</taxon>
        <taxon>Pasteurellaceae</taxon>
        <taxon>Muribacter</taxon>
    </lineage>
</organism>
<dbReference type="SUPFAM" id="SSF52833">
    <property type="entry name" value="Thioredoxin-like"/>
    <property type="match status" value="1"/>
</dbReference>
<evidence type="ECO:0000259" key="13">
    <source>
        <dbReference type="PROSITE" id="PS51352"/>
    </source>
</evidence>
<dbReference type="InterPro" id="IPR013766">
    <property type="entry name" value="Thioredoxin_domain"/>
</dbReference>
<dbReference type="AlphaFoldDB" id="A0A0J5P6E9"/>
<name>A0A0J5P6E9_9PAST</name>
<dbReference type="STRING" id="67855.RO21_03210"/>
<evidence type="ECO:0000256" key="10">
    <source>
        <dbReference type="ARBA" id="ARBA00038489"/>
    </source>
</evidence>
<keyword evidence="8" id="KW-0676">Redox-active center</keyword>
<dbReference type="PROSITE" id="PS51352">
    <property type="entry name" value="THIOREDOXIN_2"/>
    <property type="match status" value="1"/>
</dbReference>
<evidence type="ECO:0000256" key="9">
    <source>
        <dbReference type="ARBA" id="ARBA00032824"/>
    </source>
</evidence>
<gene>
    <name evidence="14" type="ORF">RO21_03210</name>
</gene>
<evidence type="ECO:0000256" key="2">
    <source>
        <dbReference type="ARBA" id="ARBA00011245"/>
    </source>
</evidence>
<evidence type="ECO:0000313" key="15">
    <source>
        <dbReference type="Proteomes" id="UP000036270"/>
    </source>
</evidence>
<evidence type="ECO:0000256" key="8">
    <source>
        <dbReference type="ARBA" id="ARBA00023284"/>
    </source>
</evidence>
<comment type="subunit">
    <text evidence="2">Monomer.</text>
</comment>
<dbReference type="PATRIC" id="fig|67855.3.peg.409"/>
<dbReference type="InterPro" id="IPR000866">
    <property type="entry name" value="AhpC/TSA"/>
</dbReference>
<dbReference type="GO" id="GO:0034599">
    <property type="term" value="P:cellular response to oxidative stress"/>
    <property type="evidence" value="ECO:0007669"/>
    <property type="project" value="TreeGrafter"/>
</dbReference>
<reference evidence="14 15" key="1">
    <citation type="submission" date="2014-12" db="EMBL/GenBank/DDBJ databases">
        <title>Reclassification of Actinobacillus muris as Muribacter muris.</title>
        <authorList>
            <person name="Christensen H."/>
            <person name="Nicklas W."/>
            <person name="Bisgaard M."/>
        </authorList>
    </citation>
    <scope>NUCLEOTIDE SEQUENCE [LARGE SCALE GENOMIC DNA]</scope>
    <source>
        <strain evidence="14 15">Ackerman80-443D</strain>
    </source>
</reference>
<keyword evidence="7" id="KW-1015">Disulfide bond</keyword>
<dbReference type="GO" id="GO:0005737">
    <property type="term" value="C:cytoplasm"/>
    <property type="evidence" value="ECO:0007669"/>
    <property type="project" value="TreeGrafter"/>
</dbReference>
<sequence>MNRLNIGDQAPDFTLLDQHEQPVSLMQFRGQRVLVYFYPKALTPGCSTQACGLRDSKTELADFNVAVLGISPDLPKKLAQFAEKKGLNFTLLSDPDHHIAEAFGVWGEKKFMGKTYDGIHRISFLVDASGRIEAVFDKFKTSEHHRIVIDYLKGQQNGA</sequence>
<dbReference type="PANTHER" id="PTHR42801:SF4">
    <property type="entry name" value="AHPC_TSA FAMILY PROTEIN"/>
    <property type="match status" value="1"/>
</dbReference>
<comment type="function">
    <text evidence="1">Thiol-specific peroxidase that catalyzes the reduction of hydrogen peroxide and organic hydroperoxides to water and alcohols, respectively. Plays a role in cell protection against oxidative stress by detoxifying peroxides and as sensor of hydrogen peroxide-mediated signaling events.</text>
</comment>
<evidence type="ECO:0000256" key="4">
    <source>
        <dbReference type="ARBA" id="ARBA00022559"/>
    </source>
</evidence>